<protein>
    <submittedName>
        <fullName evidence="2">Uncharacterized protein</fullName>
    </submittedName>
</protein>
<keyword evidence="3" id="KW-1185">Reference proteome</keyword>
<accession>A0A1X6PF41</accession>
<feature type="region of interest" description="Disordered" evidence="1">
    <location>
        <begin position="102"/>
        <end position="122"/>
    </location>
</feature>
<dbReference type="AlphaFoldDB" id="A0A1X6PF41"/>
<evidence type="ECO:0000313" key="3">
    <source>
        <dbReference type="Proteomes" id="UP000218209"/>
    </source>
</evidence>
<gene>
    <name evidence="2" type="ORF">BU14_0076s0017</name>
</gene>
<sequence>MWTRGNGGASLAATAAVAMSHHLCCSRRLRRFRCGCDAHRRRRCQHRRHLCRRFAERRLRGVDGTAGQLVGRPVLRWRSGSSSDGGGKAMASDSAGLGRRYPAAAAQRPFPGSRSTHAAAGRWRRRASGPVCLEEEAVRLPTAAAARFGGGRVGQRISSANVCVRFGGAMWGWGWEAR</sequence>
<name>A0A1X6PF41_PORUM</name>
<evidence type="ECO:0000256" key="1">
    <source>
        <dbReference type="SAM" id="MobiDB-lite"/>
    </source>
</evidence>
<dbReference type="EMBL" id="KV918790">
    <property type="protein sequence ID" value="OSX79461.1"/>
    <property type="molecule type" value="Genomic_DNA"/>
</dbReference>
<dbReference type="Proteomes" id="UP000218209">
    <property type="component" value="Unassembled WGS sequence"/>
</dbReference>
<reference evidence="2 3" key="1">
    <citation type="submission" date="2017-03" db="EMBL/GenBank/DDBJ databases">
        <title>WGS assembly of Porphyra umbilicalis.</title>
        <authorList>
            <person name="Brawley S.H."/>
            <person name="Blouin N.A."/>
            <person name="Ficko-Blean E."/>
            <person name="Wheeler G.L."/>
            <person name="Lohr M."/>
            <person name="Goodson H.V."/>
            <person name="Jenkins J.W."/>
            <person name="Blaby-Haas C.E."/>
            <person name="Helliwell K.E."/>
            <person name="Chan C."/>
            <person name="Marriage T."/>
            <person name="Bhattacharya D."/>
            <person name="Klein A.S."/>
            <person name="Badis Y."/>
            <person name="Brodie J."/>
            <person name="Cao Y."/>
            <person name="Collen J."/>
            <person name="Dittami S.M."/>
            <person name="Gachon C.M."/>
            <person name="Green B.R."/>
            <person name="Karpowicz S."/>
            <person name="Kim J.W."/>
            <person name="Kudahl U."/>
            <person name="Lin S."/>
            <person name="Michel G."/>
            <person name="Mittag M."/>
            <person name="Olson B.J."/>
            <person name="Pangilinan J."/>
            <person name="Peng Y."/>
            <person name="Qiu H."/>
            <person name="Shu S."/>
            <person name="Singer J.T."/>
            <person name="Smith A.G."/>
            <person name="Sprecher B.N."/>
            <person name="Wagner V."/>
            <person name="Wang W."/>
            <person name="Wang Z.-Y."/>
            <person name="Yan J."/>
            <person name="Yarish C."/>
            <person name="Zoeuner-Riek S."/>
            <person name="Zhuang Y."/>
            <person name="Zou Y."/>
            <person name="Lindquist E.A."/>
            <person name="Grimwood J."/>
            <person name="Barry K."/>
            <person name="Rokhsar D.S."/>
            <person name="Schmutz J."/>
            <person name="Stiller J.W."/>
            <person name="Grossman A.R."/>
            <person name="Prochnik S.E."/>
        </authorList>
    </citation>
    <scope>NUCLEOTIDE SEQUENCE [LARGE SCALE GENOMIC DNA]</scope>
    <source>
        <strain evidence="2">4086291</strain>
    </source>
</reference>
<organism evidence="2 3">
    <name type="scientific">Porphyra umbilicalis</name>
    <name type="common">Purple laver</name>
    <name type="synonym">Red alga</name>
    <dbReference type="NCBI Taxonomy" id="2786"/>
    <lineage>
        <taxon>Eukaryota</taxon>
        <taxon>Rhodophyta</taxon>
        <taxon>Bangiophyceae</taxon>
        <taxon>Bangiales</taxon>
        <taxon>Bangiaceae</taxon>
        <taxon>Porphyra</taxon>
    </lineage>
</organism>
<proteinExistence type="predicted"/>
<evidence type="ECO:0000313" key="2">
    <source>
        <dbReference type="EMBL" id="OSX79461.1"/>
    </source>
</evidence>